<sequence>DSVILALNSGSRKIFHDRIVEENNTSGHPGIRSVDAAISKVLFLLSQIRSYRSIPFDICIDASDLAIGAVLGQNP</sequence>
<dbReference type="Proteomes" id="UP000824469">
    <property type="component" value="Unassembled WGS sequence"/>
</dbReference>
<name>A0AA38GSN0_TAXCH</name>
<evidence type="ECO:0000313" key="1">
    <source>
        <dbReference type="EMBL" id="KAH9328366.1"/>
    </source>
</evidence>
<comment type="caution">
    <text evidence="1">The sequence shown here is derived from an EMBL/GenBank/DDBJ whole genome shotgun (WGS) entry which is preliminary data.</text>
</comment>
<protein>
    <recommendedName>
        <fullName evidence="3">Reverse transcriptase/retrotransposon-derived protein RNase H-like domain-containing protein</fullName>
    </recommendedName>
</protein>
<organism evidence="1 2">
    <name type="scientific">Taxus chinensis</name>
    <name type="common">Chinese yew</name>
    <name type="synonym">Taxus wallichiana var. chinensis</name>
    <dbReference type="NCBI Taxonomy" id="29808"/>
    <lineage>
        <taxon>Eukaryota</taxon>
        <taxon>Viridiplantae</taxon>
        <taxon>Streptophyta</taxon>
        <taxon>Embryophyta</taxon>
        <taxon>Tracheophyta</taxon>
        <taxon>Spermatophyta</taxon>
        <taxon>Pinopsida</taxon>
        <taxon>Pinidae</taxon>
        <taxon>Conifers II</taxon>
        <taxon>Cupressales</taxon>
        <taxon>Taxaceae</taxon>
        <taxon>Taxus</taxon>
    </lineage>
</organism>
<keyword evidence="2" id="KW-1185">Reference proteome</keyword>
<reference evidence="1 2" key="1">
    <citation type="journal article" date="2021" name="Nat. Plants">
        <title>The Taxus genome provides insights into paclitaxel biosynthesis.</title>
        <authorList>
            <person name="Xiong X."/>
            <person name="Gou J."/>
            <person name="Liao Q."/>
            <person name="Li Y."/>
            <person name="Zhou Q."/>
            <person name="Bi G."/>
            <person name="Li C."/>
            <person name="Du R."/>
            <person name="Wang X."/>
            <person name="Sun T."/>
            <person name="Guo L."/>
            <person name="Liang H."/>
            <person name="Lu P."/>
            <person name="Wu Y."/>
            <person name="Zhang Z."/>
            <person name="Ro D.K."/>
            <person name="Shang Y."/>
            <person name="Huang S."/>
            <person name="Yan J."/>
        </authorList>
    </citation>
    <scope>NUCLEOTIDE SEQUENCE [LARGE SCALE GENOMIC DNA]</scope>
    <source>
        <strain evidence="1">Ta-2019</strain>
    </source>
</reference>
<evidence type="ECO:0000313" key="2">
    <source>
        <dbReference type="Proteomes" id="UP000824469"/>
    </source>
</evidence>
<accession>A0AA38GSN0</accession>
<proteinExistence type="predicted"/>
<feature type="non-terminal residue" evidence="1">
    <location>
        <position position="75"/>
    </location>
</feature>
<dbReference type="EMBL" id="JAHRHJ020000001">
    <property type="protein sequence ID" value="KAH9328366.1"/>
    <property type="molecule type" value="Genomic_DNA"/>
</dbReference>
<evidence type="ECO:0008006" key="3">
    <source>
        <dbReference type="Google" id="ProtNLM"/>
    </source>
</evidence>
<gene>
    <name evidence="1" type="ORF">KI387_000474</name>
</gene>
<dbReference type="AlphaFoldDB" id="A0AA38GSN0"/>
<feature type="non-terminal residue" evidence="1">
    <location>
        <position position="1"/>
    </location>
</feature>